<keyword evidence="5 6" id="KW-0663">Pyridoxal phosphate</keyword>
<proteinExistence type="inferred from homology"/>
<dbReference type="PROSITE" id="PS00599">
    <property type="entry name" value="AA_TRANSFER_CLASS_2"/>
    <property type="match status" value="1"/>
</dbReference>
<keyword evidence="8" id="KW-0436">Ligase</keyword>
<dbReference type="PANTHER" id="PTHR13693">
    <property type="entry name" value="CLASS II AMINOTRANSFERASE/8-AMINO-7-OXONONANOATE SYNTHASE"/>
    <property type="match status" value="1"/>
</dbReference>
<dbReference type="Gene3D" id="3.40.640.10">
    <property type="entry name" value="Type I PLP-dependent aspartate aminotransferase-like (Major domain)"/>
    <property type="match status" value="1"/>
</dbReference>
<evidence type="ECO:0000256" key="4">
    <source>
        <dbReference type="ARBA" id="ARBA00022679"/>
    </source>
</evidence>
<evidence type="ECO:0000259" key="7">
    <source>
        <dbReference type="Pfam" id="PF00155"/>
    </source>
</evidence>
<dbReference type="GO" id="GO:0016740">
    <property type="term" value="F:transferase activity"/>
    <property type="evidence" value="ECO:0007669"/>
    <property type="project" value="UniProtKB-KW"/>
</dbReference>
<dbReference type="GO" id="GO:0016874">
    <property type="term" value="F:ligase activity"/>
    <property type="evidence" value="ECO:0007669"/>
    <property type="project" value="UniProtKB-KW"/>
</dbReference>
<dbReference type="OrthoDB" id="9807157at2"/>
<evidence type="ECO:0000256" key="5">
    <source>
        <dbReference type="ARBA" id="ARBA00022898"/>
    </source>
</evidence>
<comment type="subunit">
    <text evidence="3">Homodimer.</text>
</comment>
<dbReference type="GO" id="GO:0030170">
    <property type="term" value="F:pyridoxal phosphate binding"/>
    <property type="evidence" value="ECO:0007669"/>
    <property type="project" value="InterPro"/>
</dbReference>
<comment type="caution">
    <text evidence="8">The sequence shown here is derived from an EMBL/GenBank/DDBJ whole genome shotgun (WGS) entry which is preliminary data.</text>
</comment>
<dbReference type="Pfam" id="PF00155">
    <property type="entry name" value="Aminotran_1_2"/>
    <property type="match status" value="1"/>
</dbReference>
<dbReference type="RefSeq" id="WP_133627799.1">
    <property type="nucleotide sequence ID" value="NZ_SOAZ01000007.1"/>
</dbReference>
<evidence type="ECO:0000256" key="1">
    <source>
        <dbReference type="ARBA" id="ARBA00001933"/>
    </source>
</evidence>
<dbReference type="Proteomes" id="UP000295325">
    <property type="component" value="Unassembled WGS sequence"/>
</dbReference>
<dbReference type="InterPro" id="IPR015422">
    <property type="entry name" value="PyrdxlP-dep_Trfase_small"/>
</dbReference>
<comment type="function">
    <text evidence="2">Catalyzes the decarboxylative condensation of pimeloyl-[acyl-carrier protein] and L-alanine to produce 8-amino-7-oxononanoate (AON), [acyl-carrier protein], and carbon dioxide.</text>
</comment>
<name>A0A4R7KQ99_9CLOT</name>
<feature type="domain" description="Aminotransferase class I/classII large" evidence="7">
    <location>
        <begin position="66"/>
        <end position="406"/>
    </location>
</feature>
<evidence type="ECO:0000313" key="8">
    <source>
        <dbReference type="EMBL" id="TDT61319.1"/>
    </source>
</evidence>
<evidence type="ECO:0000313" key="9">
    <source>
        <dbReference type="Proteomes" id="UP000295325"/>
    </source>
</evidence>
<dbReference type="EMBL" id="SOAZ01000007">
    <property type="protein sequence ID" value="TDT61319.1"/>
    <property type="molecule type" value="Genomic_DNA"/>
</dbReference>
<evidence type="ECO:0000256" key="2">
    <source>
        <dbReference type="ARBA" id="ARBA00002513"/>
    </source>
</evidence>
<evidence type="ECO:0000256" key="3">
    <source>
        <dbReference type="ARBA" id="ARBA00011738"/>
    </source>
</evidence>
<dbReference type="InterPro" id="IPR015424">
    <property type="entry name" value="PyrdxlP-dep_Trfase"/>
</dbReference>
<dbReference type="Gene3D" id="3.90.1150.10">
    <property type="entry name" value="Aspartate Aminotransferase, domain 1"/>
    <property type="match status" value="1"/>
</dbReference>
<dbReference type="AlphaFoldDB" id="A0A4R7KQ99"/>
<dbReference type="InterPro" id="IPR004839">
    <property type="entry name" value="Aminotransferase_I/II_large"/>
</dbReference>
<evidence type="ECO:0000256" key="6">
    <source>
        <dbReference type="RuleBase" id="RU003693"/>
    </source>
</evidence>
<dbReference type="PANTHER" id="PTHR13693:SF3">
    <property type="entry name" value="LD36009P"/>
    <property type="match status" value="1"/>
</dbReference>
<organism evidence="8 9">
    <name type="scientific">Fonticella tunisiensis</name>
    <dbReference type="NCBI Taxonomy" id="1096341"/>
    <lineage>
        <taxon>Bacteria</taxon>
        <taxon>Bacillati</taxon>
        <taxon>Bacillota</taxon>
        <taxon>Clostridia</taxon>
        <taxon>Eubacteriales</taxon>
        <taxon>Clostridiaceae</taxon>
        <taxon>Fonticella</taxon>
    </lineage>
</organism>
<sequence>MMDSTKYTLADFLNKGDEGIDKLCRKFYEYYEDTYRLKHLNYKRVSTSGSGPVIKVIDPWTKQEKEMIYFASNDYLNLTKHPRTIEAGINAIKKYGTGAGSVPLLGGTLDLHTELEKKIAKFKGCESAIIFTNGFGSNAGAVSALLGEGGVAILDMLVHASVIDGCKGKNVEFFRHNNMDSLEKVLKKVKDKYRTKIVIVDGVYSMDGDIAHLDKIVELAHAYGALVMVDEAHATGVIGKNGRGTPEHFNIEGKVDIVAGTFSKAVGVVGGFIASTKEIITYLSFYARSYMFSTAQTPQSTASIIEALNVIEEEPELREKLWDNIRYFKSGLLRIGVDIGNSETAIFPIIIGDDLKVKNMCRDLHDAGIYVNPVLYPAVSRRLSRIRISLMATHEKEHLDRALNVIEDLAKKYSIIKDRI</sequence>
<protein>
    <submittedName>
        <fullName evidence="8">2-amino-3-ketobutyrate coenzyme A ligase</fullName>
    </submittedName>
</protein>
<dbReference type="SUPFAM" id="SSF53383">
    <property type="entry name" value="PLP-dependent transferases"/>
    <property type="match status" value="1"/>
</dbReference>
<dbReference type="InterPro" id="IPR050087">
    <property type="entry name" value="AON_synthase_class-II"/>
</dbReference>
<comment type="similarity">
    <text evidence="6">Belongs to the class-II pyridoxal-phosphate-dependent aminotransferase family.</text>
</comment>
<dbReference type="InterPro" id="IPR015421">
    <property type="entry name" value="PyrdxlP-dep_Trfase_major"/>
</dbReference>
<gene>
    <name evidence="8" type="ORF">EDD71_10744</name>
</gene>
<keyword evidence="9" id="KW-1185">Reference proteome</keyword>
<reference evidence="8 9" key="1">
    <citation type="submission" date="2019-03" db="EMBL/GenBank/DDBJ databases">
        <title>Genomic Encyclopedia of Type Strains, Phase IV (KMG-IV): sequencing the most valuable type-strain genomes for metagenomic binning, comparative biology and taxonomic classification.</title>
        <authorList>
            <person name="Goeker M."/>
        </authorList>
    </citation>
    <scope>NUCLEOTIDE SEQUENCE [LARGE SCALE GENOMIC DNA]</scope>
    <source>
        <strain evidence="8 9">DSM 24455</strain>
    </source>
</reference>
<accession>A0A4R7KQ99</accession>
<dbReference type="CDD" id="cd06454">
    <property type="entry name" value="KBL_like"/>
    <property type="match status" value="1"/>
</dbReference>
<dbReference type="InterPro" id="IPR001917">
    <property type="entry name" value="Aminotrans_II_pyridoxalP_BS"/>
</dbReference>
<comment type="cofactor">
    <cofactor evidence="1 6">
        <name>pyridoxal 5'-phosphate</name>
        <dbReference type="ChEBI" id="CHEBI:597326"/>
    </cofactor>
</comment>
<keyword evidence="4" id="KW-0808">Transferase</keyword>